<dbReference type="OrthoDB" id="414463at2759"/>
<sequence>MYFMTGAGPGLMDAATKGTLEAGTPVGRFKISKEAGEWTASNFHPYLPSEVFFSARKHGLVDAAVRSRSSDRTAVVTLPGGIGIPDENFEILALIQLERMGSELPVPVLLMNYDSFYSKILGFLDDCKDWGTLSNGEITSLWKVCDSNSEALAYLAGFYNLPPPSDKARHDNELQTASGTFSEGFFFGRNVFLR</sequence>
<evidence type="ECO:0000313" key="1">
    <source>
        <dbReference type="EMBL" id="PQQ12763.1"/>
    </source>
</evidence>
<dbReference type="Pfam" id="PF03641">
    <property type="entry name" value="Lysine_decarbox"/>
    <property type="match status" value="1"/>
</dbReference>
<dbReference type="STRING" id="2094558.A0A314Z256"/>
<protein>
    <submittedName>
        <fullName evidence="1">Uncharacterized protein</fullName>
    </submittedName>
</protein>
<evidence type="ECO:0000313" key="2">
    <source>
        <dbReference type="Proteomes" id="UP000250321"/>
    </source>
</evidence>
<dbReference type="Proteomes" id="UP000250321">
    <property type="component" value="Unassembled WGS sequence"/>
</dbReference>
<accession>A0A314Z256</accession>
<gene>
    <name evidence="1" type="ORF">Pyn_23322</name>
</gene>
<dbReference type="Gene3D" id="3.40.50.450">
    <property type="match status" value="1"/>
</dbReference>
<dbReference type="SUPFAM" id="SSF102405">
    <property type="entry name" value="MCP/YpsA-like"/>
    <property type="match status" value="1"/>
</dbReference>
<reference evidence="1 2" key="1">
    <citation type="submission" date="2018-02" db="EMBL/GenBank/DDBJ databases">
        <title>Draft genome of wild Prunus yedoensis var. nudiflora.</title>
        <authorList>
            <person name="Baek S."/>
            <person name="Kim J.-H."/>
            <person name="Choi K."/>
            <person name="Kim G.-B."/>
            <person name="Cho A."/>
            <person name="Jang H."/>
            <person name="Shin C.-H."/>
            <person name="Yu H.-J."/>
            <person name="Mun J.-H."/>
        </authorList>
    </citation>
    <scope>NUCLEOTIDE SEQUENCE [LARGE SCALE GENOMIC DNA]</scope>
    <source>
        <strain evidence="2">cv. Jeju island</strain>
        <tissue evidence="1">Leaf</tissue>
    </source>
</reference>
<dbReference type="PANTHER" id="PTHR31208:SF11">
    <property type="entry name" value="CYTOKININ RIBOSIDE 5'-MONOPHOSPHATE PHOSPHORIBOHYDROLASE"/>
    <property type="match status" value="1"/>
</dbReference>
<comment type="caution">
    <text evidence="1">The sequence shown here is derived from an EMBL/GenBank/DDBJ whole genome shotgun (WGS) entry which is preliminary data.</text>
</comment>
<dbReference type="InterPro" id="IPR031100">
    <property type="entry name" value="LOG_fam"/>
</dbReference>
<dbReference type="EMBL" id="PJQY01000334">
    <property type="protein sequence ID" value="PQQ12763.1"/>
    <property type="molecule type" value="Genomic_DNA"/>
</dbReference>
<name>A0A314Z256_PRUYE</name>
<organism evidence="1 2">
    <name type="scientific">Prunus yedoensis var. nudiflora</name>
    <dbReference type="NCBI Taxonomy" id="2094558"/>
    <lineage>
        <taxon>Eukaryota</taxon>
        <taxon>Viridiplantae</taxon>
        <taxon>Streptophyta</taxon>
        <taxon>Embryophyta</taxon>
        <taxon>Tracheophyta</taxon>
        <taxon>Spermatophyta</taxon>
        <taxon>Magnoliopsida</taxon>
        <taxon>eudicotyledons</taxon>
        <taxon>Gunneridae</taxon>
        <taxon>Pentapetalae</taxon>
        <taxon>rosids</taxon>
        <taxon>fabids</taxon>
        <taxon>Rosales</taxon>
        <taxon>Rosaceae</taxon>
        <taxon>Amygdaloideae</taxon>
        <taxon>Amygdaleae</taxon>
        <taxon>Prunus</taxon>
    </lineage>
</organism>
<dbReference type="AlphaFoldDB" id="A0A314Z256"/>
<keyword evidence="2" id="KW-1185">Reference proteome</keyword>
<proteinExistence type="predicted"/>
<dbReference type="PANTHER" id="PTHR31208">
    <property type="entry name" value="EXPRESSED PROTEIN"/>
    <property type="match status" value="1"/>
</dbReference>